<dbReference type="AlphaFoldDB" id="A0A397JFJ2"/>
<comment type="caution">
    <text evidence="1">The sequence shown here is derived from an EMBL/GenBank/DDBJ whole genome shotgun (WGS) entry which is preliminary data.</text>
</comment>
<gene>
    <name evidence="1" type="ORF">Glove_52g6</name>
</gene>
<protein>
    <submittedName>
        <fullName evidence="1">Uncharacterized protein</fullName>
    </submittedName>
</protein>
<dbReference type="EMBL" id="PQFF01000049">
    <property type="protein sequence ID" value="RHZ86357.1"/>
    <property type="molecule type" value="Genomic_DNA"/>
</dbReference>
<accession>A0A397JFJ2</accession>
<name>A0A397JFJ2_9GLOM</name>
<reference evidence="1 2" key="1">
    <citation type="submission" date="2018-08" db="EMBL/GenBank/DDBJ databases">
        <title>Genome and evolution of the arbuscular mycorrhizal fungus Diversispora epigaea (formerly Glomus versiforme) and its bacterial endosymbionts.</title>
        <authorList>
            <person name="Sun X."/>
            <person name="Fei Z."/>
            <person name="Harrison M."/>
        </authorList>
    </citation>
    <scope>NUCLEOTIDE SEQUENCE [LARGE SCALE GENOMIC DNA]</scope>
    <source>
        <strain evidence="1 2">IT104</strain>
    </source>
</reference>
<sequence>MLKPFSENISLSADRILDLMIAYYNNTYENLKFWKPFETNSLNSIIIPVKINKYCCCQIGFEIFGSTFSPKHQKSSYILAKFTFENNSIDIYSGQIQFFFVHEIKQMCNVELWNTEFYPKN</sequence>
<dbReference type="STRING" id="1348612.A0A397JFJ2"/>
<dbReference type="Proteomes" id="UP000266861">
    <property type="component" value="Unassembled WGS sequence"/>
</dbReference>
<proteinExistence type="predicted"/>
<evidence type="ECO:0000313" key="1">
    <source>
        <dbReference type="EMBL" id="RHZ86357.1"/>
    </source>
</evidence>
<keyword evidence="2" id="KW-1185">Reference proteome</keyword>
<organism evidence="1 2">
    <name type="scientific">Diversispora epigaea</name>
    <dbReference type="NCBI Taxonomy" id="1348612"/>
    <lineage>
        <taxon>Eukaryota</taxon>
        <taxon>Fungi</taxon>
        <taxon>Fungi incertae sedis</taxon>
        <taxon>Mucoromycota</taxon>
        <taxon>Glomeromycotina</taxon>
        <taxon>Glomeromycetes</taxon>
        <taxon>Diversisporales</taxon>
        <taxon>Diversisporaceae</taxon>
        <taxon>Diversispora</taxon>
    </lineage>
</organism>
<evidence type="ECO:0000313" key="2">
    <source>
        <dbReference type="Proteomes" id="UP000266861"/>
    </source>
</evidence>